<evidence type="ECO:0000313" key="2">
    <source>
        <dbReference type="Proteomes" id="UP001165498"/>
    </source>
</evidence>
<dbReference type="EMBL" id="JANFQO010000001">
    <property type="protein sequence ID" value="MCQ4163132.1"/>
    <property type="molecule type" value="Genomic_DNA"/>
</dbReference>
<dbReference type="Proteomes" id="UP001165498">
    <property type="component" value="Unassembled WGS sequence"/>
</dbReference>
<comment type="caution">
    <text evidence="1">The sequence shown here is derived from an EMBL/GenBank/DDBJ whole genome shotgun (WGS) entry which is preliminary data.</text>
</comment>
<sequence length="435" mass="49261">MAFFPAENLATVSIVVIIEQNVAEGAHSFNALLNAVRNWRGFGYRFEIIEHPHKEGSITEEVIGNADELWFFGTELCEKPEEALKLTPDEIALIQKRMNEGVGVFATGDHEAVGWGLCGHLPPRVANMRNWGDAGAPSEDRPWSYESTIRSPDQDVFRPELAGDSNRDEPDDFDVLPKPVWVLHLSKESPHELMQLPVRGVRKTAIRFLPDHMHEGKLHDYAEKPLSNEAAALVTEYKEGPFPQIVARSVRSLFDDADNPYNCVSYPVVSAYEAAEESLWGNIVVDSTFHHWTDQNALRLRFTPAWLHIEQYAINVANWLLGKAGRKKVEQAVVEYIRKTGDDGAEVIRLLDANERKQAIDSLRLNIAPRMIKQRIVSDTLERILLGRVISTSRAQVEAFARGFKNVDAKMVSSLDETDRQRFVLGLRFEEIRKK</sequence>
<gene>
    <name evidence="1" type="ORF">NM961_00210</name>
</gene>
<evidence type="ECO:0000313" key="1">
    <source>
        <dbReference type="EMBL" id="MCQ4163132.1"/>
    </source>
</evidence>
<keyword evidence="2" id="KW-1185">Reference proteome</keyword>
<dbReference type="RefSeq" id="WP_255910126.1">
    <property type="nucleotide sequence ID" value="NZ_JANFQO010000001.1"/>
</dbReference>
<evidence type="ECO:0008006" key="3">
    <source>
        <dbReference type="Google" id="ProtNLM"/>
    </source>
</evidence>
<protein>
    <recommendedName>
        <fullName evidence="3">ThuA-like domain-containing protein</fullName>
    </recommendedName>
</protein>
<proteinExistence type="predicted"/>
<reference evidence="1" key="1">
    <citation type="submission" date="2022-07" db="EMBL/GenBank/DDBJ databases">
        <title>Tahibacter sp., a new gammaproteobacterium isolated from the silt sample collected at pig farm.</title>
        <authorList>
            <person name="Chen H."/>
        </authorList>
    </citation>
    <scope>NUCLEOTIDE SEQUENCE</scope>
    <source>
        <strain evidence="1">P2K</strain>
    </source>
</reference>
<accession>A0ABT1QL38</accession>
<name>A0ABT1QL38_9GAMM</name>
<organism evidence="1 2">
    <name type="scientific">Tahibacter harae</name>
    <dbReference type="NCBI Taxonomy" id="2963937"/>
    <lineage>
        <taxon>Bacteria</taxon>
        <taxon>Pseudomonadati</taxon>
        <taxon>Pseudomonadota</taxon>
        <taxon>Gammaproteobacteria</taxon>
        <taxon>Lysobacterales</taxon>
        <taxon>Rhodanobacteraceae</taxon>
        <taxon>Tahibacter</taxon>
    </lineage>
</organism>